<protein>
    <recommendedName>
        <fullName evidence="3">Cupin</fullName>
    </recommendedName>
</protein>
<dbReference type="SUPFAM" id="SSF51182">
    <property type="entry name" value="RmlC-like cupins"/>
    <property type="match status" value="1"/>
</dbReference>
<name>A0A1L7CQ22_CORFL</name>
<evidence type="ECO:0000313" key="2">
    <source>
        <dbReference type="Proteomes" id="UP000185479"/>
    </source>
</evidence>
<dbReference type="Proteomes" id="UP000185479">
    <property type="component" value="Chromosome"/>
</dbReference>
<keyword evidence="2" id="KW-1185">Reference proteome</keyword>
<organism evidence="1 2">
    <name type="scientific">Corynebacterium flavescens</name>
    <dbReference type="NCBI Taxonomy" id="28028"/>
    <lineage>
        <taxon>Bacteria</taxon>
        <taxon>Bacillati</taxon>
        <taxon>Actinomycetota</taxon>
        <taxon>Actinomycetes</taxon>
        <taxon>Mycobacteriales</taxon>
        <taxon>Corynebacteriaceae</taxon>
        <taxon>Corynebacterium</taxon>
    </lineage>
</organism>
<dbReference type="InterPro" id="IPR011051">
    <property type="entry name" value="RmlC_Cupin_sf"/>
</dbReference>
<gene>
    <name evidence="1" type="ORF">CFLV_12720</name>
</gene>
<evidence type="ECO:0000313" key="1">
    <source>
        <dbReference type="EMBL" id="APT87925.1"/>
    </source>
</evidence>
<reference evidence="1 2" key="1">
    <citation type="submission" date="2014-08" db="EMBL/GenBank/DDBJ databases">
        <title>Complete genome sequence of Corynebacterium flavescens OJ8(T)(=DSM 20296(T)), isolated from cheese.</title>
        <authorList>
            <person name="Ruckert C."/>
            <person name="Albersmeier A."/>
            <person name="Winkler A."/>
            <person name="Kalinowski J."/>
        </authorList>
    </citation>
    <scope>NUCLEOTIDE SEQUENCE [LARGE SCALE GENOMIC DNA]</scope>
    <source>
        <strain evidence="1 2">OJ8</strain>
    </source>
</reference>
<dbReference type="InterPro" id="IPR014710">
    <property type="entry name" value="RmlC-like_jellyroll"/>
</dbReference>
<dbReference type="STRING" id="28028.CFLV_12720"/>
<evidence type="ECO:0008006" key="3">
    <source>
        <dbReference type="Google" id="ProtNLM"/>
    </source>
</evidence>
<dbReference type="EMBL" id="CP009246">
    <property type="protein sequence ID" value="APT87925.1"/>
    <property type="molecule type" value="Genomic_DNA"/>
</dbReference>
<sequence length="121" mass="12833">MGLMTQNLKDLVPVALKNAGSEDNGRWAEIVVKDGPLRQSVIALLAGNALDEHNSPPAASMYVLEGEVEVGGQAPGQHTDTFIAGEIAALTHHRHWVKAKRDSVFLLTTVTSVAGQQSHGS</sequence>
<dbReference type="Gene3D" id="2.60.120.10">
    <property type="entry name" value="Jelly Rolls"/>
    <property type="match status" value="1"/>
</dbReference>
<dbReference type="AlphaFoldDB" id="A0A1L7CQ22"/>
<proteinExistence type="predicted"/>
<dbReference type="KEGG" id="cfc:CFLV_12720"/>
<accession>A0A1L7CQ22</accession>